<gene>
    <name evidence="1" type="ORF">N7456_009326</name>
</gene>
<protein>
    <recommendedName>
        <fullName evidence="3">HNH nuclease domain-containing protein</fullName>
    </recommendedName>
</protein>
<dbReference type="OrthoDB" id="5416097at2759"/>
<proteinExistence type="predicted"/>
<reference evidence="1" key="2">
    <citation type="journal article" date="2023" name="IMA Fungus">
        <title>Comparative genomic study of the Penicillium genus elucidates a diverse pangenome and 15 lateral gene transfer events.</title>
        <authorList>
            <person name="Petersen C."/>
            <person name="Sorensen T."/>
            <person name="Nielsen M.R."/>
            <person name="Sondergaard T.E."/>
            <person name="Sorensen J.L."/>
            <person name="Fitzpatrick D.A."/>
            <person name="Frisvad J.C."/>
            <person name="Nielsen K.L."/>
        </authorList>
    </citation>
    <scope>NUCLEOTIDE SEQUENCE</scope>
    <source>
        <strain evidence="1">IBT 30069</strain>
    </source>
</reference>
<evidence type="ECO:0000313" key="1">
    <source>
        <dbReference type="EMBL" id="KAJ5093465.1"/>
    </source>
</evidence>
<dbReference type="EMBL" id="JAPQKH010000006">
    <property type="protein sequence ID" value="KAJ5093465.1"/>
    <property type="molecule type" value="Genomic_DNA"/>
</dbReference>
<keyword evidence="2" id="KW-1185">Reference proteome</keyword>
<reference evidence="1" key="1">
    <citation type="submission" date="2022-11" db="EMBL/GenBank/DDBJ databases">
        <authorList>
            <person name="Petersen C."/>
        </authorList>
    </citation>
    <scope>NUCLEOTIDE SEQUENCE</scope>
    <source>
        <strain evidence="1">IBT 30069</strain>
    </source>
</reference>
<sequence>MYSPTERRDNQHIFSELDDLERHALVTDITRIAPHMNNVSRNGFWELWLADISKLKYYKDYALRYESADKSRRMDIIFRSEHGDDSLGLTSPILLDKRLQSIRPVSSNEQAAINRDKSQCVLTNSRATTVHPTHMVPTYLHEVTEESKNYQWYIYEDLFGRERVQRWRDAIMTSMICRDTGNTGRIHNTDRPENMISLDKQARRYWQDDMCAFRPVSLSEDKTSMELAFTGYLCLYMEHAIIMGTELSSDVIRIRTKD</sequence>
<evidence type="ECO:0000313" key="2">
    <source>
        <dbReference type="Proteomes" id="UP001149165"/>
    </source>
</evidence>
<organism evidence="1 2">
    <name type="scientific">Penicillium angulare</name>
    <dbReference type="NCBI Taxonomy" id="116970"/>
    <lineage>
        <taxon>Eukaryota</taxon>
        <taxon>Fungi</taxon>
        <taxon>Dikarya</taxon>
        <taxon>Ascomycota</taxon>
        <taxon>Pezizomycotina</taxon>
        <taxon>Eurotiomycetes</taxon>
        <taxon>Eurotiomycetidae</taxon>
        <taxon>Eurotiales</taxon>
        <taxon>Aspergillaceae</taxon>
        <taxon>Penicillium</taxon>
    </lineage>
</organism>
<dbReference type="AlphaFoldDB" id="A0A9W9K5F9"/>
<dbReference type="Proteomes" id="UP001149165">
    <property type="component" value="Unassembled WGS sequence"/>
</dbReference>
<comment type="caution">
    <text evidence="1">The sequence shown here is derived from an EMBL/GenBank/DDBJ whole genome shotgun (WGS) entry which is preliminary data.</text>
</comment>
<accession>A0A9W9K5F9</accession>
<evidence type="ECO:0008006" key="3">
    <source>
        <dbReference type="Google" id="ProtNLM"/>
    </source>
</evidence>
<name>A0A9W9K5F9_9EURO</name>